<keyword evidence="5" id="KW-1185">Reference proteome</keyword>
<feature type="coiled-coil region" evidence="1">
    <location>
        <begin position="220"/>
        <end position="336"/>
    </location>
</feature>
<dbReference type="OrthoDB" id="5496837at2"/>
<feature type="coiled-coil region" evidence="1">
    <location>
        <begin position="37"/>
        <end position="148"/>
    </location>
</feature>
<accession>W9GN29</accession>
<organism evidence="4 5">
    <name type="scientific">Intrasporangium chromatireducens Q5-1</name>
    <dbReference type="NCBI Taxonomy" id="584657"/>
    <lineage>
        <taxon>Bacteria</taxon>
        <taxon>Bacillati</taxon>
        <taxon>Actinomycetota</taxon>
        <taxon>Actinomycetes</taxon>
        <taxon>Micrococcales</taxon>
        <taxon>Intrasporangiaceae</taxon>
        <taxon>Intrasporangium</taxon>
    </lineage>
</organism>
<dbReference type="Pfam" id="PF01551">
    <property type="entry name" value="Peptidase_M23"/>
    <property type="match status" value="1"/>
</dbReference>
<evidence type="ECO:0000256" key="2">
    <source>
        <dbReference type="SAM" id="MobiDB-lite"/>
    </source>
</evidence>
<dbReference type="InterPro" id="IPR011055">
    <property type="entry name" value="Dup_hybrid_motif"/>
</dbReference>
<keyword evidence="1" id="KW-0175">Coiled coil</keyword>
<dbReference type="SUPFAM" id="SSF57997">
    <property type="entry name" value="Tropomyosin"/>
    <property type="match status" value="1"/>
</dbReference>
<dbReference type="GO" id="GO:0004222">
    <property type="term" value="F:metalloendopeptidase activity"/>
    <property type="evidence" value="ECO:0007669"/>
    <property type="project" value="TreeGrafter"/>
</dbReference>
<feature type="domain" description="M23ase beta-sheet core" evidence="3">
    <location>
        <begin position="402"/>
        <end position="499"/>
    </location>
</feature>
<sequence length="503" mass="53672">MWPKLRGGSPRSGTRLAAVGVTLACTVSLTSTLVARADDVQDQKRQADKRIAALGQQLEGTNAKLAGAYVNLERTKAALPGAQQRLANAQATVTRAESAQAKAEDTERQALAAEATARAHNEDVAQKLAVAKANEARATEQLSKTESQLSSSQDALDAYAADVFQGAGTESQFGLVFGAGTPQEFADRIIMADTASNVASDTVDSLATMHADNVSTRSYLTSVRGEIAELKRQAELALQNAEAAAAAATQAKEQAIIARQNAETARTNAETAKSQLDKLKAQQSAFAKDLQAQKASEQSDLAAARAEAARLNAILVERARQARLAEQRRKAKLEAERQAKIRAEQKKAAEARKKGQNYTPKVPPPVVADPTPSNFLSRPAGGPTTSGFGMRWHPVLQKWMLHDGLDWGIACGTPVYAAAPGDVVRAGWRPSGWGNQVVIDHGMHRGVDLVTTYNHLSSIVKWGGHVNRGQLLGYSGTTGYSTGCHLHFGVYEDGTPVNPNKWL</sequence>
<protein>
    <submittedName>
        <fullName evidence="4">Peptidase M23</fullName>
    </submittedName>
</protein>
<evidence type="ECO:0000256" key="1">
    <source>
        <dbReference type="SAM" id="Coils"/>
    </source>
</evidence>
<feature type="region of interest" description="Disordered" evidence="2">
    <location>
        <begin position="345"/>
        <end position="376"/>
    </location>
</feature>
<dbReference type="EMBL" id="AWQS01000058">
    <property type="protein sequence ID" value="EWT06238.1"/>
    <property type="molecule type" value="Genomic_DNA"/>
</dbReference>
<reference evidence="5" key="1">
    <citation type="submission" date="2013-08" db="EMBL/GenBank/DDBJ databases">
        <title>Intrasporangium oryzae NRRL B-24470.</title>
        <authorList>
            <person name="Liu H."/>
            <person name="Wang G."/>
        </authorList>
    </citation>
    <scope>NUCLEOTIDE SEQUENCE [LARGE SCALE GENOMIC DNA]</scope>
    <source>
        <strain evidence="5">Q5-1</strain>
    </source>
</reference>
<dbReference type="InterPro" id="IPR050570">
    <property type="entry name" value="Cell_wall_metabolism_enzyme"/>
</dbReference>
<evidence type="ECO:0000313" key="5">
    <source>
        <dbReference type="Proteomes" id="UP000019494"/>
    </source>
</evidence>
<name>W9GN29_9MICO</name>
<proteinExistence type="predicted"/>
<dbReference type="PANTHER" id="PTHR21666:SF270">
    <property type="entry name" value="MUREIN HYDROLASE ACTIVATOR ENVC"/>
    <property type="match status" value="1"/>
</dbReference>
<dbReference type="PATRIC" id="fig|584657.3.peg.1847"/>
<dbReference type="InterPro" id="IPR016047">
    <property type="entry name" value="M23ase_b-sheet_dom"/>
</dbReference>
<dbReference type="Proteomes" id="UP000019494">
    <property type="component" value="Unassembled WGS sequence"/>
</dbReference>
<gene>
    <name evidence="4" type="ORF">N864_23005</name>
</gene>
<comment type="caution">
    <text evidence="4">The sequence shown here is derived from an EMBL/GenBank/DDBJ whole genome shotgun (WGS) entry which is preliminary data.</text>
</comment>
<dbReference type="CDD" id="cd12797">
    <property type="entry name" value="M23_peptidase"/>
    <property type="match status" value="1"/>
</dbReference>
<dbReference type="Gene3D" id="2.70.70.10">
    <property type="entry name" value="Glucose Permease (Domain IIA)"/>
    <property type="match status" value="1"/>
</dbReference>
<dbReference type="PANTHER" id="PTHR21666">
    <property type="entry name" value="PEPTIDASE-RELATED"/>
    <property type="match status" value="1"/>
</dbReference>
<dbReference type="SUPFAM" id="SSF51261">
    <property type="entry name" value="Duplicated hybrid motif"/>
    <property type="match status" value="1"/>
</dbReference>
<evidence type="ECO:0000313" key="4">
    <source>
        <dbReference type="EMBL" id="EWT06238.1"/>
    </source>
</evidence>
<dbReference type="AlphaFoldDB" id="W9GN29"/>
<evidence type="ECO:0000259" key="3">
    <source>
        <dbReference type="Pfam" id="PF01551"/>
    </source>
</evidence>